<dbReference type="GO" id="GO:0022857">
    <property type="term" value="F:transmembrane transporter activity"/>
    <property type="evidence" value="ECO:0007669"/>
    <property type="project" value="InterPro"/>
</dbReference>
<evidence type="ECO:0000259" key="6">
    <source>
        <dbReference type="PROSITE" id="PS50850"/>
    </source>
</evidence>
<dbReference type="EMBL" id="DF967972">
    <property type="protein sequence ID" value="GAP14545.1"/>
    <property type="molecule type" value="Genomic_DNA"/>
</dbReference>
<organism evidence="7">
    <name type="scientific">Longilinea arvoryzae</name>
    <dbReference type="NCBI Taxonomy" id="360412"/>
    <lineage>
        <taxon>Bacteria</taxon>
        <taxon>Bacillati</taxon>
        <taxon>Chloroflexota</taxon>
        <taxon>Anaerolineae</taxon>
        <taxon>Anaerolineales</taxon>
        <taxon>Anaerolineaceae</taxon>
        <taxon>Longilinea</taxon>
    </lineage>
</organism>
<feature type="transmembrane region" description="Helical" evidence="5">
    <location>
        <begin position="155"/>
        <end position="171"/>
    </location>
</feature>
<feature type="transmembrane region" description="Helical" evidence="5">
    <location>
        <begin position="358"/>
        <end position="380"/>
    </location>
</feature>
<feature type="transmembrane region" description="Helical" evidence="5">
    <location>
        <begin position="89"/>
        <end position="108"/>
    </location>
</feature>
<dbReference type="PANTHER" id="PTHR23526:SF2">
    <property type="entry name" value="MAJOR FACILITATOR SUPERFAMILY (MFS) PROFILE DOMAIN-CONTAINING PROTEIN"/>
    <property type="match status" value="1"/>
</dbReference>
<evidence type="ECO:0000256" key="2">
    <source>
        <dbReference type="ARBA" id="ARBA00022692"/>
    </source>
</evidence>
<feature type="transmembrane region" description="Helical" evidence="5">
    <location>
        <begin position="326"/>
        <end position="346"/>
    </location>
</feature>
<evidence type="ECO:0000256" key="3">
    <source>
        <dbReference type="ARBA" id="ARBA00022989"/>
    </source>
</evidence>
<dbReference type="InterPro" id="IPR052528">
    <property type="entry name" value="Sugar_transport-like"/>
</dbReference>
<comment type="subcellular location">
    <subcellularLocation>
        <location evidence="1">Cell membrane</location>
        <topology evidence="1">Multi-pass membrane protein</topology>
    </subcellularLocation>
</comment>
<sequence length="417" mass="46116">MNIYQRIAGSVELDPVQRKNYRYVQIDGIGVGLAGAASAFLPVFLARMSASSFQIGLLTSMPALTGLILSLPLGSFLQKQRNIVPWFSATRLGVVMCYALTGFASMLLPEKLVVPIVLLIWALATIPQNMLSICFSVVMNAVAGSKGRFDLMTRRWTVLGFTTAVAVFFIGQRLDRIVFPINYQQVFIALSIGGFISYIFSRRIQIPDSIPQPAVKVKSLRENLRAYIDPIKTEKPFVSFVLKRFFYSSGIALATPLFPLYFVREVQLPDSWIAVINTTATAILIVGYLFWSHQSRRHGTRNVLLWATFGLSLYPFMVAITHQPTVITLFAGLSGIFQAGLDLVFFDELMKTVPPEKSAIFVSVGNMFQYLAQIVSPIIGTTLSELIGIGPALMVAALIRMVGFVLFAVGKPTLEKY</sequence>
<feature type="transmembrane region" description="Helical" evidence="5">
    <location>
        <begin position="183"/>
        <end position="200"/>
    </location>
</feature>
<feature type="transmembrane region" description="Helical" evidence="5">
    <location>
        <begin position="274"/>
        <end position="291"/>
    </location>
</feature>
<accession>A0A0S7BL00</accession>
<name>A0A0S7BL00_9CHLR</name>
<evidence type="ECO:0000313" key="8">
    <source>
        <dbReference type="Proteomes" id="UP000055060"/>
    </source>
</evidence>
<dbReference type="PANTHER" id="PTHR23526">
    <property type="entry name" value="INTEGRAL MEMBRANE TRANSPORT PROTEIN-RELATED"/>
    <property type="match status" value="1"/>
</dbReference>
<dbReference type="PROSITE" id="PS50850">
    <property type="entry name" value="MFS"/>
    <property type="match status" value="1"/>
</dbReference>
<feature type="transmembrane region" description="Helical" evidence="5">
    <location>
        <begin position="245"/>
        <end position="262"/>
    </location>
</feature>
<dbReference type="InterPro" id="IPR020846">
    <property type="entry name" value="MFS_dom"/>
</dbReference>
<feature type="transmembrane region" description="Helical" evidence="5">
    <location>
        <begin position="28"/>
        <end position="49"/>
    </location>
</feature>
<reference evidence="7" key="1">
    <citation type="submission" date="2015-07" db="EMBL/GenBank/DDBJ databases">
        <title>Draft Genome Sequences of Anaerolinea thermolimosa IMO-1, Bellilinea caldifistulae GOMI-1, Leptolinea tardivitalis YMTK-2, Levilinea saccharolytica KIBI-1,Longilinea arvoryzae KOME-1, Previously Described as Members of the Anaerolineaceae (Chloroflexi).</title>
        <authorList>
            <person name="Sekiguchi Y."/>
            <person name="Ohashi A."/>
            <person name="Matsuura N."/>
            <person name="Tourlousse M.D."/>
        </authorList>
    </citation>
    <scope>NUCLEOTIDE SEQUENCE [LARGE SCALE GENOMIC DNA]</scope>
    <source>
        <strain evidence="7">KOME-1</strain>
    </source>
</reference>
<evidence type="ECO:0000256" key="1">
    <source>
        <dbReference type="ARBA" id="ARBA00004651"/>
    </source>
</evidence>
<evidence type="ECO:0000256" key="4">
    <source>
        <dbReference type="ARBA" id="ARBA00023136"/>
    </source>
</evidence>
<dbReference type="STRING" id="360412.LARV_02318"/>
<keyword evidence="4 5" id="KW-0472">Membrane</keyword>
<feature type="domain" description="Major facilitator superfamily (MFS) profile" evidence="6">
    <location>
        <begin position="186"/>
        <end position="417"/>
    </location>
</feature>
<proteinExistence type="predicted"/>
<dbReference type="InterPro" id="IPR011701">
    <property type="entry name" value="MFS"/>
</dbReference>
<dbReference type="SUPFAM" id="SSF103473">
    <property type="entry name" value="MFS general substrate transporter"/>
    <property type="match status" value="1"/>
</dbReference>
<gene>
    <name evidence="7" type="ORF">LARV_02318</name>
</gene>
<dbReference type="InterPro" id="IPR036259">
    <property type="entry name" value="MFS_trans_sf"/>
</dbReference>
<dbReference type="Proteomes" id="UP000055060">
    <property type="component" value="Unassembled WGS sequence"/>
</dbReference>
<protein>
    <submittedName>
        <fullName evidence="7">Major facilitator superfamily</fullName>
    </submittedName>
</protein>
<keyword evidence="3 5" id="KW-1133">Transmembrane helix</keyword>
<dbReference type="GO" id="GO:0005886">
    <property type="term" value="C:plasma membrane"/>
    <property type="evidence" value="ECO:0007669"/>
    <property type="project" value="UniProtKB-SubCell"/>
</dbReference>
<evidence type="ECO:0000256" key="5">
    <source>
        <dbReference type="SAM" id="Phobius"/>
    </source>
</evidence>
<feature type="transmembrane region" description="Helical" evidence="5">
    <location>
        <begin position="114"/>
        <end position="143"/>
    </location>
</feature>
<feature type="transmembrane region" description="Helical" evidence="5">
    <location>
        <begin position="386"/>
        <end position="409"/>
    </location>
</feature>
<dbReference type="RefSeq" id="WP_083522518.1">
    <property type="nucleotide sequence ID" value="NZ_DF967972.1"/>
</dbReference>
<evidence type="ECO:0000313" key="7">
    <source>
        <dbReference type="EMBL" id="GAP14545.1"/>
    </source>
</evidence>
<dbReference type="AlphaFoldDB" id="A0A0S7BL00"/>
<feature type="transmembrane region" description="Helical" evidence="5">
    <location>
        <begin position="303"/>
        <end position="320"/>
    </location>
</feature>
<feature type="transmembrane region" description="Helical" evidence="5">
    <location>
        <begin position="55"/>
        <end position="77"/>
    </location>
</feature>
<dbReference type="Pfam" id="PF07690">
    <property type="entry name" value="MFS_1"/>
    <property type="match status" value="1"/>
</dbReference>
<keyword evidence="8" id="KW-1185">Reference proteome</keyword>
<keyword evidence="2 5" id="KW-0812">Transmembrane</keyword>
<dbReference type="OrthoDB" id="144653at2"/>
<dbReference type="Gene3D" id="1.20.1250.20">
    <property type="entry name" value="MFS general substrate transporter like domains"/>
    <property type="match status" value="1"/>
</dbReference>